<dbReference type="Pfam" id="PF13238">
    <property type="entry name" value="AAA_18"/>
    <property type="match status" value="1"/>
</dbReference>
<dbReference type="AlphaFoldDB" id="A0A9D2PM91"/>
<accession>A0A9D2PM91</accession>
<comment type="caution">
    <text evidence="1">The sequence shown here is derived from an EMBL/GenBank/DDBJ whole genome shotgun (WGS) entry which is preliminary data.</text>
</comment>
<sequence>MKHLYLIGGTMGVGKTTAGKCLKAMLERSVFLDGDWCWDMNPFLVTPETKKMVLENICFLLQNFLSCPALDHVIFCWVLHQQEILEEILSRLDCRQVCVHCVSLVCTPEALRKRLEGDIRQGIRDPGVLTRSMERLPLYETLDTVKIQVSGLTPKETAERILEEAKNPEQRNRTTI</sequence>
<dbReference type="Proteomes" id="UP000823886">
    <property type="component" value="Unassembled WGS sequence"/>
</dbReference>
<name>A0A9D2PM91_9FIRM</name>
<dbReference type="SUPFAM" id="SSF52540">
    <property type="entry name" value="P-loop containing nucleoside triphosphate hydrolases"/>
    <property type="match status" value="1"/>
</dbReference>
<proteinExistence type="predicted"/>
<reference evidence="1" key="2">
    <citation type="submission" date="2021-04" db="EMBL/GenBank/DDBJ databases">
        <authorList>
            <person name="Gilroy R."/>
        </authorList>
    </citation>
    <scope>NUCLEOTIDE SEQUENCE</scope>
    <source>
        <strain evidence="1">ChiBcec2-3848</strain>
    </source>
</reference>
<dbReference type="Gene3D" id="3.40.50.300">
    <property type="entry name" value="P-loop containing nucleotide triphosphate hydrolases"/>
    <property type="match status" value="1"/>
</dbReference>
<reference evidence="1" key="1">
    <citation type="journal article" date="2021" name="PeerJ">
        <title>Extensive microbial diversity within the chicken gut microbiome revealed by metagenomics and culture.</title>
        <authorList>
            <person name="Gilroy R."/>
            <person name="Ravi A."/>
            <person name="Getino M."/>
            <person name="Pursley I."/>
            <person name="Horton D.L."/>
            <person name="Alikhan N.F."/>
            <person name="Baker D."/>
            <person name="Gharbi K."/>
            <person name="Hall N."/>
            <person name="Watson M."/>
            <person name="Adriaenssens E.M."/>
            <person name="Foster-Nyarko E."/>
            <person name="Jarju S."/>
            <person name="Secka A."/>
            <person name="Antonio M."/>
            <person name="Oren A."/>
            <person name="Chaudhuri R.R."/>
            <person name="La Ragione R."/>
            <person name="Hildebrand F."/>
            <person name="Pallen M.J."/>
        </authorList>
    </citation>
    <scope>NUCLEOTIDE SEQUENCE</scope>
    <source>
        <strain evidence="1">ChiBcec2-3848</strain>
    </source>
</reference>
<dbReference type="EMBL" id="DWVZ01000113">
    <property type="protein sequence ID" value="HJC63652.1"/>
    <property type="molecule type" value="Genomic_DNA"/>
</dbReference>
<evidence type="ECO:0000313" key="2">
    <source>
        <dbReference type="Proteomes" id="UP000823886"/>
    </source>
</evidence>
<evidence type="ECO:0000313" key="1">
    <source>
        <dbReference type="EMBL" id="HJC63652.1"/>
    </source>
</evidence>
<organism evidence="1 2">
    <name type="scientific">Candidatus Blautia merdavium</name>
    <dbReference type="NCBI Taxonomy" id="2838494"/>
    <lineage>
        <taxon>Bacteria</taxon>
        <taxon>Bacillati</taxon>
        <taxon>Bacillota</taxon>
        <taxon>Clostridia</taxon>
        <taxon>Lachnospirales</taxon>
        <taxon>Lachnospiraceae</taxon>
        <taxon>Blautia</taxon>
    </lineage>
</organism>
<protein>
    <submittedName>
        <fullName evidence="1">AAA family ATPase</fullName>
    </submittedName>
</protein>
<dbReference type="InterPro" id="IPR027417">
    <property type="entry name" value="P-loop_NTPase"/>
</dbReference>
<gene>
    <name evidence="1" type="ORF">H9753_08555</name>
</gene>